<evidence type="ECO:0000259" key="6">
    <source>
        <dbReference type="Pfam" id="PF07687"/>
    </source>
</evidence>
<dbReference type="PIRSF" id="PIRSF005962">
    <property type="entry name" value="Pept_M20D_amidohydro"/>
    <property type="match status" value="1"/>
</dbReference>
<keyword evidence="5" id="KW-0464">Manganese</keyword>
<gene>
    <name evidence="7" type="ORF">SAMN02745116_02143</name>
</gene>
<feature type="binding site" evidence="5">
    <location>
        <position position="99"/>
    </location>
    <ligand>
        <name>Mn(2+)</name>
        <dbReference type="ChEBI" id="CHEBI:29035"/>
        <label>2</label>
    </ligand>
</feature>
<proteinExistence type="predicted"/>
<dbReference type="PANTHER" id="PTHR11014:SF63">
    <property type="entry name" value="METALLOPEPTIDASE, PUTATIVE (AFU_ORTHOLOGUE AFUA_6G09600)-RELATED"/>
    <property type="match status" value="1"/>
</dbReference>
<dbReference type="Gene3D" id="3.30.70.360">
    <property type="match status" value="1"/>
</dbReference>
<organism evidence="7 8">
    <name type="scientific">Pilibacter termitis</name>
    <dbReference type="NCBI Taxonomy" id="263852"/>
    <lineage>
        <taxon>Bacteria</taxon>
        <taxon>Bacillati</taxon>
        <taxon>Bacillota</taxon>
        <taxon>Bacilli</taxon>
        <taxon>Lactobacillales</taxon>
        <taxon>Enterococcaceae</taxon>
        <taxon>Pilibacter</taxon>
    </lineage>
</organism>
<dbReference type="PANTHER" id="PTHR11014">
    <property type="entry name" value="PEPTIDASE M20 FAMILY MEMBER"/>
    <property type="match status" value="1"/>
</dbReference>
<reference evidence="8" key="1">
    <citation type="submission" date="2017-02" db="EMBL/GenBank/DDBJ databases">
        <authorList>
            <person name="Varghese N."/>
            <person name="Submissions S."/>
        </authorList>
    </citation>
    <scope>NUCLEOTIDE SEQUENCE [LARGE SCALE GENOMIC DNA]</scope>
    <source>
        <strain evidence="8">ATCC BAA-1030</strain>
    </source>
</reference>
<dbReference type="STRING" id="263852.SAMN02745116_02143"/>
<feature type="binding site" evidence="5">
    <location>
        <position position="353"/>
    </location>
    <ligand>
        <name>Mn(2+)</name>
        <dbReference type="ChEBI" id="CHEBI:29035"/>
        <label>2</label>
    </ligand>
</feature>
<dbReference type="Gene3D" id="3.40.630.10">
    <property type="entry name" value="Zn peptidases"/>
    <property type="match status" value="1"/>
</dbReference>
<dbReference type="EMBL" id="FUXI01000028">
    <property type="protein sequence ID" value="SKA01386.1"/>
    <property type="molecule type" value="Genomic_DNA"/>
</dbReference>
<dbReference type="NCBIfam" id="TIGR01891">
    <property type="entry name" value="amidohydrolases"/>
    <property type="match status" value="1"/>
</dbReference>
<evidence type="ECO:0000256" key="4">
    <source>
        <dbReference type="ARBA" id="ARBA00023154"/>
    </source>
</evidence>
<keyword evidence="3" id="KW-0220">Diaminopimelate biosynthesis</keyword>
<sequence length="384" mass="42347">MTELTKEFYEELVEIRHYLHQHPELSNEEFETTKFLKRKLEEWGIAIVPTSMKTGVIAEIGDKSNGKVIALRADIDALPINEKTGLPYSSVNEGIMHACGHDFHQTSLLGAAKILKENEDKLNGLVRLIFQPAEEVQGGAVEVIQAGHLEDVQAILGFHNHPKLKVGEIALIEEGIMASVDQFFIKVHGIGTHAAEPQLGVDVPIVISTILTQLQTIVARNIPAREAIVLSVTHIETGQAWNVLPDDGFFEGTIRSFNQDLRKETKQRFVKIIENTAESLGASVEIIWGSSAPVTYNCPKLTKIVVEGSKKVANVIQATPSNAGEDFSHYQEKISGVFAFIGTNGEEGANGWHHSNFLVKDEALPIAVNYYVENAFHVLDNFLV</sequence>
<comment type="cofactor">
    <cofactor evidence="5">
        <name>Mn(2+)</name>
        <dbReference type="ChEBI" id="CHEBI:29035"/>
    </cofactor>
    <text evidence="5">The Mn(2+) ion enhances activity.</text>
</comment>
<keyword evidence="2 7" id="KW-0378">Hydrolase</keyword>
<dbReference type="SUPFAM" id="SSF55031">
    <property type="entry name" value="Bacterial exopeptidase dimerisation domain"/>
    <property type="match status" value="1"/>
</dbReference>
<dbReference type="Pfam" id="PF07687">
    <property type="entry name" value="M20_dimer"/>
    <property type="match status" value="1"/>
</dbReference>
<keyword evidence="5" id="KW-0479">Metal-binding</keyword>
<dbReference type="GO" id="GO:0050118">
    <property type="term" value="F:N-acetyldiaminopimelate deacetylase activity"/>
    <property type="evidence" value="ECO:0007669"/>
    <property type="project" value="UniProtKB-ARBA"/>
</dbReference>
<dbReference type="GO" id="GO:0046872">
    <property type="term" value="F:metal ion binding"/>
    <property type="evidence" value="ECO:0007669"/>
    <property type="project" value="UniProtKB-KW"/>
</dbReference>
<evidence type="ECO:0000256" key="3">
    <source>
        <dbReference type="ARBA" id="ARBA00022915"/>
    </source>
</evidence>
<dbReference type="GO" id="GO:0019877">
    <property type="term" value="P:diaminopimelate biosynthetic process"/>
    <property type="evidence" value="ECO:0007669"/>
    <property type="project" value="UniProtKB-KW"/>
</dbReference>
<dbReference type="GO" id="GO:0009085">
    <property type="term" value="P:lysine biosynthetic process"/>
    <property type="evidence" value="ECO:0007669"/>
    <property type="project" value="UniProtKB-KW"/>
</dbReference>
<feature type="binding site" evidence="5">
    <location>
        <position position="159"/>
    </location>
    <ligand>
        <name>Mn(2+)</name>
        <dbReference type="ChEBI" id="CHEBI:29035"/>
        <label>2</label>
    </ligand>
</feature>
<dbReference type="FunFam" id="3.30.70.360:FF:000001">
    <property type="entry name" value="N-acetyldiaminopimelate deacetylase"/>
    <property type="match status" value="1"/>
</dbReference>
<evidence type="ECO:0000256" key="2">
    <source>
        <dbReference type="ARBA" id="ARBA00022801"/>
    </source>
</evidence>
<dbReference type="SUPFAM" id="SSF53187">
    <property type="entry name" value="Zn-dependent exopeptidases"/>
    <property type="match status" value="1"/>
</dbReference>
<evidence type="ECO:0000256" key="5">
    <source>
        <dbReference type="PIRSR" id="PIRSR005962-1"/>
    </source>
</evidence>
<accession>A0A1T4QCQ8</accession>
<feature type="binding site" evidence="5">
    <location>
        <position position="135"/>
    </location>
    <ligand>
        <name>Mn(2+)</name>
        <dbReference type="ChEBI" id="CHEBI:29035"/>
        <label>2</label>
    </ligand>
</feature>
<dbReference type="AlphaFoldDB" id="A0A1T4QCQ8"/>
<feature type="binding site" evidence="5">
    <location>
        <position position="101"/>
    </location>
    <ligand>
        <name>Mn(2+)</name>
        <dbReference type="ChEBI" id="CHEBI:29035"/>
        <label>2</label>
    </ligand>
</feature>
<keyword evidence="4" id="KW-0457">Lysine biosynthesis</keyword>
<name>A0A1T4QCQ8_9ENTE</name>
<protein>
    <submittedName>
        <fullName evidence="7">Amidohydrolase</fullName>
    </submittedName>
</protein>
<evidence type="ECO:0000313" key="8">
    <source>
        <dbReference type="Proteomes" id="UP000190328"/>
    </source>
</evidence>
<feature type="domain" description="Peptidase M20 dimerisation" evidence="6">
    <location>
        <begin position="183"/>
        <end position="278"/>
    </location>
</feature>
<dbReference type="InterPro" id="IPR002933">
    <property type="entry name" value="Peptidase_M20"/>
</dbReference>
<dbReference type="InterPro" id="IPR036264">
    <property type="entry name" value="Bact_exopeptidase_dim_dom"/>
</dbReference>
<dbReference type="Proteomes" id="UP000190328">
    <property type="component" value="Unassembled WGS sequence"/>
</dbReference>
<evidence type="ECO:0000313" key="7">
    <source>
        <dbReference type="EMBL" id="SKA01386.1"/>
    </source>
</evidence>
<dbReference type="InterPro" id="IPR017439">
    <property type="entry name" value="Amidohydrolase"/>
</dbReference>
<keyword evidence="1" id="KW-0028">Amino-acid biosynthesis</keyword>
<dbReference type="InterPro" id="IPR011650">
    <property type="entry name" value="Peptidase_M20_dimer"/>
</dbReference>
<dbReference type="Pfam" id="PF01546">
    <property type="entry name" value="Peptidase_M20"/>
    <property type="match status" value="1"/>
</dbReference>
<evidence type="ECO:0000256" key="1">
    <source>
        <dbReference type="ARBA" id="ARBA00022605"/>
    </source>
</evidence>
<keyword evidence="8" id="KW-1185">Reference proteome</keyword>